<keyword evidence="5" id="KW-0804">Transcription</keyword>
<reference evidence="9" key="1">
    <citation type="journal article" date="2020" name="bioRxiv">
        <title>Whole genome comparisons of ergot fungi reveals the divergence and evolution of species within the genus Claviceps are the result of varying mechanisms driving genome evolution and host range expansion.</title>
        <authorList>
            <person name="Wyka S.A."/>
            <person name="Mondo S.J."/>
            <person name="Liu M."/>
            <person name="Dettman J."/>
            <person name="Nalam V."/>
            <person name="Broders K.D."/>
        </authorList>
    </citation>
    <scope>NUCLEOTIDE SEQUENCE</scope>
    <source>
        <strain evidence="9">CCC 489</strain>
    </source>
</reference>
<evidence type="ECO:0000256" key="1">
    <source>
        <dbReference type="ARBA" id="ARBA00022723"/>
    </source>
</evidence>
<keyword evidence="10" id="KW-1185">Reference proteome</keyword>
<evidence type="ECO:0000256" key="6">
    <source>
        <dbReference type="ARBA" id="ARBA00023242"/>
    </source>
</evidence>
<dbReference type="GO" id="GO:0000981">
    <property type="term" value="F:DNA-binding transcription factor activity, RNA polymerase II-specific"/>
    <property type="evidence" value="ECO:0007669"/>
    <property type="project" value="InterPro"/>
</dbReference>
<dbReference type="GO" id="GO:0003677">
    <property type="term" value="F:DNA binding"/>
    <property type="evidence" value="ECO:0007669"/>
    <property type="project" value="UniProtKB-KW"/>
</dbReference>
<keyword evidence="1" id="KW-0479">Metal-binding</keyword>
<evidence type="ECO:0000256" key="2">
    <source>
        <dbReference type="ARBA" id="ARBA00022833"/>
    </source>
</evidence>
<dbReference type="PANTHER" id="PTHR36206">
    <property type="entry name" value="ASPERCRYPTIN BIOSYNTHESIS CLUSTER-SPECIFIC TRANSCRIPTION REGULATOR ATNN-RELATED"/>
    <property type="match status" value="1"/>
</dbReference>
<dbReference type="PROSITE" id="PS00463">
    <property type="entry name" value="ZN2_CY6_FUNGAL_1"/>
    <property type="match status" value="1"/>
</dbReference>
<dbReference type="OrthoDB" id="3172332at2759"/>
<evidence type="ECO:0000256" key="3">
    <source>
        <dbReference type="ARBA" id="ARBA00023015"/>
    </source>
</evidence>
<comment type="caution">
    <text evidence="9">The sequence shown here is derived from an EMBL/GenBank/DDBJ whole genome shotgun (WGS) entry which is preliminary data.</text>
</comment>
<dbReference type="SMART" id="SM00066">
    <property type="entry name" value="GAL4"/>
    <property type="match status" value="1"/>
</dbReference>
<dbReference type="InterPro" id="IPR052360">
    <property type="entry name" value="Transcr_Regulatory_Proteins"/>
</dbReference>
<dbReference type="InterPro" id="IPR001138">
    <property type="entry name" value="Zn2Cys6_DnaBD"/>
</dbReference>
<name>A0A8K0NF38_9HYPO</name>
<evidence type="ECO:0000259" key="8">
    <source>
        <dbReference type="PROSITE" id="PS50048"/>
    </source>
</evidence>
<evidence type="ECO:0000313" key="10">
    <source>
        <dbReference type="Proteomes" id="UP000811619"/>
    </source>
</evidence>
<keyword evidence="2" id="KW-0862">Zinc</keyword>
<protein>
    <recommendedName>
        <fullName evidence="8">Zn(2)-C6 fungal-type domain-containing protein</fullName>
    </recommendedName>
</protein>
<dbReference type="CDD" id="cd00067">
    <property type="entry name" value="GAL4"/>
    <property type="match status" value="1"/>
</dbReference>
<dbReference type="Pfam" id="PF00172">
    <property type="entry name" value="Zn_clus"/>
    <property type="match status" value="1"/>
</dbReference>
<dbReference type="EMBL" id="SRPY01000617">
    <property type="protein sequence ID" value="KAG5920349.1"/>
    <property type="molecule type" value="Genomic_DNA"/>
</dbReference>
<keyword evidence="6" id="KW-0539">Nucleus</keyword>
<accession>A0A8K0NF38</accession>
<keyword evidence="3" id="KW-0805">Transcription regulation</keyword>
<feature type="domain" description="Zn(2)-C6 fungal-type" evidence="8">
    <location>
        <begin position="29"/>
        <end position="57"/>
    </location>
</feature>
<sequence length="532" mass="59417">MSPQTNSPLDSGTEQKRTQRKRYTKTKFGCRTCKVRKVRCDETWPACQNCEKTGRQCDGVSPQAVRDTTNTITFTPPLTASHFQTTPARGDLDTIDAHSTLALRHGLLHCIVGELGRPSWSGRIKQAATEKPVFEGALMAFVNLCQKYNEAKMDMVAWAPQEIHLDETTRTFLRTQGSMSHLPLYEQEGFDELGASSNVAVLCNLVYICLELVTEKLASALSHLERCLEMARQDDLQVDGHLASLLVRLDRHASKFLGATPLPEPVVPLAVPDASFHELDTELTYVINNLLLFLETKADVHRHQHPGIVPLDLLLEAKGLEAELEHYRAQILPPDATTAPKYVVYSSSEDAYLRTRYLAGLILSTKFLYAEETIYDTLVDEFSAIIDYSAYLLQEQEGLVAMRGSKEVSLYPQPEVAYATAVIRPLYITACKCRSSRMRRRAISLMDEAARFGEGHSARMHAAVGRRIMQLEEESLGAAHAEDPAAVPEWCRVHAAQIHPAGGEAKFAEVVFRSRPNGMDGEWSELTEVVFW</sequence>
<dbReference type="AlphaFoldDB" id="A0A8K0NF38"/>
<feature type="compositionally biased region" description="Polar residues" evidence="7">
    <location>
        <begin position="1"/>
        <end position="12"/>
    </location>
</feature>
<dbReference type="GO" id="GO:0008270">
    <property type="term" value="F:zinc ion binding"/>
    <property type="evidence" value="ECO:0007669"/>
    <property type="project" value="InterPro"/>
</dbReference>
<evidence type="ECO:0000256" key="4">
    <source>
        <dbReference type="ARBA" id="ARBA00023125"/>
    </source>
</evidence>
<evidence type="ECO:0000256" key="5">
    <source>
        <dbReference type="ARBA" id="ARBA00023163"/>
    </source>
</evidence>
<dbReference type="InterPro" id="IPR036864">
    <property type="entry name" value="Zn2-C6_fun-type_DNA-bd_sf"/>
</dbReference>
<evidence type="ECO:0000256" key="7">
    <source>
        <dbReference type="SAM" id="MobiDB-lite"/>
    </source>
</evidence>
<gene>
    <name evidence="9" type="ORF">E4U42_006223</name>
</gene>
<evidence type="ECO:0000313" key="9">
    <source>
        <dbReference type="EMBL" id="KAG5920349.1"/>
    </source>
</evidence>
<dbReference type="Gene3D" id="4.10.240.10">
    <property type="entry name" value="Zn(2)-C6 fungal-type DNA-binding domain"/>
    <property type="match status" value="1"/>
</dbReference>
<dbReference type="PROSITE" id="PS50048">
    <property type="entry name" value="ZN2_CY6_FUNGAL_2"/>
    <property type="match status" value="1"/>
</dbReference>
<proteinExistence type="predicted"/>
<feature type="region of interest" description="Disordered" evidence="7">
    <location>
        <begin position="1"/>
        <end position="21"/>
    </location>
</feature>
<keyword evidence="4" id="KW-0238">DNA-binding</keyword>
<dbReference type="Proteomes" id="UP000811619">
    <property type="component" value="Unassembled WGS sequence"/>
</dbReference>
<dbReference type="PANTHER" id="PTHR36206:SF10">
    <property type="entry name" value="ZN(II)2CYS6 TRANSCRIPTION FACTOR (EUROFUNG)"/>
    <property type="match status" value="1"/>
</dbReference>
<dbReference type="SUPFAM" id="SSF57701">
    <property type="entry name" value="Zn2/Cys6 DNA-binding domain"/>
    <property type="match status" value="1"/>
</dbReference>
<organism evidence="9 10">
    <name type="scientific">Claviceps africana</name>
    <dbReference type="NCBI Taxonomy" id="83212"/>
    <lineage>
        <taxon>Eukaryota</taxon>
        <taxon>Fungi</taxon>
        <taxon>Dikarya</taxon>
        <taxon>Ascomycota</taxon>
        <taxon>Pezizomycotina</taxon>
        <taxon>Sordariomycetes</taxon>
        <taxon>Hypocreomycetidae</taxon>
        <taxon>Hypocreales</taxon>
        <taxon>Clavicipitaceae</taxon>
        <taxon>Claviceps</taxon>
    </lineage>
</organism>